<dbReference type="OrthoDB" id="433175at2759"/>
<feature type="region of interest" description="Disordered" evidence="1">
    <location>
        <begin position="23"/>
        <end position="55"/>
    </location>
</feature>
<gene>
    <name evidence="2" type="ORF">SNEC2469_LOCUS25697</name>
</gene>
<reference evidence="2" key="1">
    <citation type="submission" date="2021-02" db="EMBL/GenBank/DDBJ databases">
        <authorList>
            <person name="Dougan E. K."/>
            <person name="Rhodes N."/>
            <person name="Thang M."/>
            <person name="Chan C."/>
        </authorList>
    </citation>
    <scope>NUCLEOTIDE SEQUENCE</scope>
</reference>
<evidence type="ECO:0000313" key="3">
    <source>
        <dbReference type="Proteomes" id="UP000601435"/>
    </source>
</evidence>
<evidence type="ECO:0000313" key="2">
    <source>
        <dbReference type="EMBL" id="CAE7843339.1"/>
    </source>
</evidence>
<evidence type="ECO:0000256" key="1">
    <source>
        <dbReference type="SAM" id="MobiDB-lite"/>
    </source>
</evidence>
<dbReference type="AlphaFoldDB" id="A0A813A029"/>
<keyword evidence="3" id="KW-1185">Reference proteome</keyword>
<protein>
    <submittedName>
        <fullName evidence="2">Uncharacterized protein</fullName>
    </submittedName>
</protein>
<organism evidence="2 3">
    <name type="scientific">Symbiodinium necroappetens</name>
    <dbReference type="NCBI Taxonomy" id="1628268"/>
    <lineage>
        <taxon>Eukaryota</taxon>
        <taxon>Sar</taxon>
        <taxon>Alveolata</taxon>
        <taxon>Dinophyceae</taxon>
        <taxon>Suessiales</taxon>
        <taxon>Symbiodiniaceae</taxon>
        <taxon>Symbiodinium</taxon>
    </lineage>
</organism>
<comment type="caution">
    <text evidence="2">The sequence shown here is derived from an EMBL/GenBank/DDBJ whole genome shotgun (WGS) entry which is preliminary data.</text>
</comment>
<accession>A0A813A029</accession>
<sequence length="107" mass="11845">MSAQNQRFPFGRLTGLEEGFAARAVSGGEPDTQPKRPRSAGPGTRPVGGPRWRVTPRVPRTFESVIRSGESSRLLGPKHDSFKEKVQQVLEQDKSIRQEDDGTVQQC</sequence>
<feature type="compositionally biased region" description="Low complexity" evidence="1">
    <location>
        <begin position="45"/>
        <end position="55"/>
    </location>
</feature>
<proteinExistence type="predicted"/>
<dbReference type="Proteomes" id="UP000601435">
    <property type="component" value="Unassembled WGS sequence"/>
</dbReference>
<name>A0A813A029_9DINO</name>
<dbReference type="EMBL" id="CAJNJA010051030">
    <property type="protein sequence ID" value="CAE7843339.1"/>
    <property type="molecule type" value="Genomic_DNA"/>
</dbReference>